<dbReference type="AlphaFoldDB" id="A0A892ZKK4"/>
<gene>
    <name evidence="1" type="ORF">JQU52_06350</name>
</gene>
<reference evidence="1" key="1">
    <citation type="submission" date="2021-02" db="EMBL/GenBank/DDBJ databases">
        <title>Neisseriaceae sp. 26B isolated from the cloaca of a Common Toad-headed Turtle (Mesoclemmys nasuta).</title>
        <authorList>
            <person name="Spergser J."/>
            <person name="Busse H.-J."/>
        </authorList>
    </citation>
    <scope>NUCLEOTIDE SEQUENCE</scope>
    <source>
        <strain evidence="1">26B</strain>
    </source>
</reference>
<dbReference type="RefSeq" id="WP_230340287.1">
    <property type="nucleotide sequence ID" value="NZ_CP069798.1"/>
</dbReference>
<protein>
    <submittedName>
        <fullName evidence="1">Uncharacterized protein</fullName>
    </submittedName>
</protein>
<sequence length="172" mass="19596">MQAYQPELEVLVAFVDGNIGAEVLEQALHTERMQALLSVFINPRYPASTNYCRKLIKGADRDSLSGLVNSERIVAHFLTLAEVSHMTNKPYGQLYQFILAIQLEYLDIPADYFLAHILPNEDGLSKTQKIKIAKQKIKTLFRYSERAPQWIQDPQWPIYNQVPSGVFGANQD</sequence>
<dbReference type="Proteomes" id="UP000653156">
    <property type="component" value="Chromosome"/>
</dbReference>
<keyword evidence="2" id="KW-1185">Reference proteome</keyword>
<proteinExistence type="predicted"/>
<accession>A0A892ZKK4</accession>
<name>A0A892ZKK4_9NEIS</name>
<dbReference type="EMBL" id="CP069798">
    <property type="protein sequence ID" value="QRQ82990.1"/>
    <property type="molecule type" value="Genomic_DNA"/>
</dbReference>
<organism evidence="1 2">
    <name type="scientific">Paralysiella testudinis</name>
    <dbReference type="NCBI Taxonomy" id="2809020"/>
    <lineage>
        <taxon>Bacteria</taxon>
        <taxon>Pseudomonadati</taxon>
        <taxon>Pseudomonadota</taxon>
        <taxon>Betaproteobacteria</taxon>
        <taxon>Neisseriales</taxon>
        <taxon>Neisseriaceae</taxon>
        <taxon>Paralysiella</taxon>
    </lineage>
</organism>
<evidence type="ECO:0000313" key="2">
    <source>
        <dbReference type="Proteomes" id="UP000653156"/>
    </source>
</evidence>
<dbReference type="KEGG" id="ptes:JQU52_06350"/>
<evidence type="ECO:0000313" key="1">
    <source>
        <dbReference type="EMBL" id="QRQ82990.1"/>
    </source>
</evidence>